<feature type="compositionally biased region" description="Acidic residues" evidence="1">
    <location>
        <begin position="83"/>
        <end position="96"/>
    </location>
</feature>
<evidence type="ECO:0000256" key="1">
    <source>
        <dbReference type="SAM" id="MobiDB-lite"/>
    </source>
</evidence>
<proteinExistence type="predicted"/>
<dbReference type="AlphaFoldDB" id="A0AAE1LNX9"/>
<reference evidence="2" key="1">
    <citation type="submission" date="2021-07" db="EMBL/GenBank/DDBJ databases">
        <authorList>
            <person name="Catto M.A."/>
            <person name="Jacobson A."/>
            <person name="Kennedy G."/>
            <person name="Labadie P."/>
            <person name="Hunt B.G."/>
            <person name="Srinivasan R."/>
        </authorList>
    </citation>
    <scope>NUCLEOTIDE SEQUENCE</scope>
    <source>
        <strain evidence="2">PL_HMW_Pooled</strain>
        <tissue evidence="2">Head</tissue>
    </source>
</reference>
<feature type="region of interest" description="Disordered" evidence="1">
    <location>
        <begin position="83"/>
        <end position="105"/>
    </location>
</feature>
<evidence type="ECO:0000313" key="2">
    <source>
        <dbReference type="EMBL" id="KAK3925534.1"/>
    </source>
</evidence>
<feature type="non-terminal residue" evidence="2">
    <location>
        <position position="1"/>
    </location>
</feature>
<name>A0AAE1LNX9_9NEOP</name>
<keyword evidence="3" id="KW-1185">Reference proteome</keyword>
<dbReference type="Proteomes" id="UP001219518">
    <property type="component" value="Unassembled WGS sequence"/>
</dbReference>
<comment type="caution">
    <text evidence="2">The sequence shown here is derived from an EMBL/GenBank/DDBJ whole genome shotgun (WGS) entry which is preliminary data.</text>
</comment>
<reference evidence="2" key="2">
    <citation type="journal article" date="2023" name="BMC Genomics">
        <title>Pest status, molecular evolution, and epigenetic factors derived from the genome assembly of Frankliniella fusca, a thysanopteran phytovirus vector.</title>
        <authorList>
            <person name="Catto M.A."/>
            <person name="Labadie P.E."/>
            <person name="Jacobson A.L."/>
            <person name="Kennedy G.G."/>
            <person name="Srinivasan R."/>
            <person name="Hunt B.G."/>
        </authorList>
    </citation>
    <scope>NUCLEOTIDE SEQUENCE</scope>
    <source>
        <strain evidence="2">PL_HMW_Pooled</strain>
    </source>
</reference>
<protein>
    <submittedName>
        <fullName evidence="2">Cytochrome c oxidase assembly factor 7</fullName>
    </submittedName>
</protein>
<sequence>VFPFLLKNVPEDDEILQLVFLLQDIVKIFFFFEITDLNIIELENLIYRHNQVFHELFVTFNDDHNVEAVNDVDDFDIEEDEEDNIGDENIDVNEQDQGDHGRRRIQRRRKKLKKGINKLHHLVHYPQQMREKGPMIRLWYARFEGQHRIIRKHSGVQPNFKNPPKTMARMFQLSTLGSVIFRTGPRENVISGGEKQSIECTPYCAKLLQAGFLANSQVTFAKSVEVCGEDNSVSLFVNLKDESTAIPSFAMILDVIVKSDKCDDVFLAVSKCKNNGLSRRYNSYSISNDFDKDTIIIKIANLAHHRVW</sequence>
<organism evidence="2 3">
    <name type="scientific">Frankliniella fusca</name>
    <dbReference type="NCBI Taxonomy" id="407009"/>
    <lineage>
        <taxon>Eukaryota</taxon>
        <taxon>Metazoa</taxon>
        <taxon>Ecdysozoa</taxon>
        <taxon>Arthropoda</taxon>
        <taxon>Hexapoda</taxon>
        <taxon>Insecta</taxon>
        <taxon>Pterygota</taxon>
        <taxon>Neoptera</taxon>
        <taxon>Paraneoptera</taxon>
        <taxon>Thysanoptera</taxon>
        <taxon>Terebrantia</taxon>
        <taxon>Thripoidea</taxon>
        <taxon>Thripidae</taxon>
        <taxon>Frankliniella</taxon>
    </lineage>
</organism>
<accession>A0AAE1LNX9</accession>
<gene>
    <name evidence="2" type="ORF">KUF71_013783</name>
</gene>
<dbReference type="EMBL" id="JAHWGI010001231">
    <property type="protein sequence ID" value="KAK3925534.1"/>
    <property type="molecule type" value="Genomic_DNA"/>
</dbReference>
<evidence type="ECO:0000313" key="3">
    <source>
        <dbReference type="Proteomes" id="UP001219518"/>
    </source>
</evidence>